<evidence type="ECO:0000256" key="7">
    <source>
        <dbReference type="SAM" id="Phobius"/>
    </source>
</evidence>
<keyword evidence="4 7" id="KW-1133">Transmembrane helix</keyword>
<dbReference type="GO" id="GO:0005783">
    <property type="term" value="C:endoplasmic reticulum"/>
    <property type="evidence" value="ECO:0007669"/>
    <property type="project" value="TreeGrafter"/>
</dbReference>
<dbReference type="PANTHER" id="PTHR12703">
    <property type="entry name" value="TRANSMEMBRANE PROTEIN 33"/>
    <property type="match status" value="1"/>
</dbReference>
<evidence type="ECO:0000256" key="2">
    <source>
        <dbReference type="ARBA" id="ARBA00007322"/>
    </source>
</evidence>
<evidence type="ECO:0000256" key="3">
    <source>
        <dbReference type="ARBA" id="ARBA00022692"/>
    </source>
</evidence>
<sequence>MSSNSDQRSSSKSKLNSRTATTTSISQSLTGLKRLASGAQFYWYLTLLSTLYSSILCILNSFIRGSNNEVTIGYYSMALSSILTTYLIIMRQTYKYKPLSVLIGQIWHLFQHLSTPNQSNRENQPTQGDTSSDSGTSAGTGVERHSQLNPKYSNNILRDENAQYLLFAFAHWLFASPSFGAINSSVLYSFTIYAFFHACHYTYTNIIPLVPNISKERKAQWTQVLQYIFRLNHERSRMVAANSEIFLVTYYITPLIKIVLRLISGRFWSAARGETTQFWFDFKSVILFFVTIIFLRARFLIDKYTRTQVQGYDANLLRVVASPMFPAPLRNTVLNFRQFWLSLAKMVSVI</sequence>
<comment type="subcellular location">
    <subcellularLocation>
        <location evidence="1">Membrane</location>
        <topology evidence="1">Multi-pass membrane protein</topology>
    </subcellularLocation>
</comment>
<feature type="transmembrane region" description="Helical" evidence="7">
    <location>
        <begin position="41"/>
        <end position="66"/>
    </location>
</feature>
<evidence type="ECO:0000256" key="4">
    <source>
        <dbReference type="ARBA" id="ARBA00022989"/>
    </source>
</evidence>
<protein>
    <recommendedName>
        <fullName evidence="10">Nucleoporin POM33</fullName>
    </recommendedName>
</protein>
<keyword evidence="9" id="KW-1185">Reference proteome</keyword>
<dbReference type="Pfam" id="PF03661">
    <property type="entry name" value="TMEM33_Pom33"/>
    <property type="match status" value="1"/>
</dbReference>
<proteinExistence type="inferred from homology"/>
<feature type="transmembrane region" description="Helical" evidence="7">
    <location>
        <begin position="284"/>
        <end position="301"/>
    </location>
</feature>
<dbReference type="InterPro" id="IPR005344">
    <property type="entry name" value="TMEM33/Pom33"/>
</dbReference>
<accession>A0A2U9R531</accession>
<reference evidence="8 9" key="1">
    <citation type="submission" date="2018-06" db="EMBL/GenBank/DDBJ databases">
        <title>Population genomics shows no distinction between pathogenic Candida krusei and environmental Pichia kudriavzevii: One species, four names.</title>
        <authorList>
            <person name="Douglass A.P."/>
            <person name="Offei B."/>
            <person name="Braun-Galleani S."/>
            <person name="Coughlan A.Y."/>
            <person name="Martos A."/>
            <person name="Ortiz-Merino R.A."/>
            <person name="Byrne K.P."/>
            <person name="Wolfe K.H."/>
        </authorList>
    </citation>
    <scope>NUCLEOTIDE SEQUENCE [LARGE SCALE GENOMIC DNA]</scope>
    <source>
        <strain evidence="8 9">CBS573</strain>
    </source>
</reference>
<feature type="compositionally biased region" description="Low complexity" evidence="6">
    <location>
        <begin position="126"/>
        <end position="141"/>
    </location>
</feature>
<evidence type="ECO:0000256" key="6">
    <source>
        <dbReference type="SAM" id="MobiDB-lite"/>
    </source>
</evidence>
<gene>
    <name evidence="8" type="ORF">C5L36_0C03980</name>
</gene>
<dbReference type="Proteomes" id="UP000249293">
    <property type="component" value="Chromosome 3"/>
</dbReference>
<dbReference type="OrthoDB" id="5581259at2759"/>
<keyword evidence="5 7" id="KW-0472">Membrane</keyword>
<comment type="similarity">
    <text evidence="2">Belongs to the PER33/POM33 family.</text>
</comment>
<evidence type="ECO:0008006" key="10">
    <source>
        <dbReference type="Google" id="ProtNLM"/>
    </source>
</evidence>
<dbReference type="GO" id="GO:0071786">
    <property type="term" value="P:endoplasmic reticulum tubular network organization"/>
    <property type="evidence" value="ECO:0007669"/>
    <property type="project" value="TreeGrafter"/>
</dbReference>
<dbReference type="KEGG" id="pkz:C5L36_0C03980"/>
<dbReference type="PANTHER" id="PTHR12703:SF4">
    <property type="entry name" value="TRANSMEMBRANE PROTEIN 33"/>
    <property type="match status" value="1"/>
</dbReference>
<evidence type="ECO:0000313" key="9">
    <source>
        <dbReference type="Proteomes" id="UP000249293"/>
    </source>
</evidence>
<dbReference type="AlphaFoldDB" id="A0A2U9R531"/>
<dbReference type="VEuPathDB" id="FungiDB:C5L36_0C03980"/>
<name>A0A2U9R531_PICKU</name>
<evidence type="ECO:0000313" key="8">
    <source>
        <dbReference type="EMBL" id="AWU76462.1"/>
    </source>
</evidence>
<evidence type="ECO:0000256" key="1">
    <source>
        <dbReference type="ARBA" id="ARBA00004141"/>
    </source>
</evidence>
<dbReference type="RefSeq" id="XP_029321939.1">
    <property type="nucleotide sequence ID" value="XM_029466079.1"/>
</dbReference>
<feature type="region of interest" description="Disordered" evidence="6">
    <location>
        <begin position="117"/>
        <end position="147"/>
    </location>
</feature>
<organism evidence="8 9">
    <name type="scientific">Pichia kudriavzevii</name>
    <name type="common">Yeast</name>
    <name type="synonym">Issatchenkia orientalis</name>
    <dbReference type="NCBI Taxonomy" id="4909"/>
    <lineage>
        <taxon>Eukaryota</taxon>
        <taxon>Fungi</taxon>
        <taxon>Dikarya</taxon>
        <taxon>Ascomycota</taxon>
        <taxon>Saccharomycotina</taxon>
        <taxon>Pichiomycetes</taxon>
        <taxon>Pichiales</taxon>
        <taxon>Pichiaceae</taxon>
        <taxon>Pichia</taxon>
    </lineage>
</organism>
<dbReference type="GeneID" id="40384257"/>
<feature type="transmembrane region" description="Helical" evidence="7">
    <location>
        <begin position="245"/>
        <end position="264"/>
    </location>
</feature>
<dbReference type="InterPro" id="IPR051645">
    <property type="entry name" value="PER33/POM33_regulator"/>
</dbReference>
<feature type="transmembrane region" description="Helical" evidence="7">
    <location>
        <begin position="72"/>
        <end position="89"/>
    </location>
</feature>
<keyword evidence="3 7" id="KW-0812">Transmembrane</keyword>
<evidence type="ECO:0000256" key="5">
    <source>
        <dbReference type="ARBA" id="ARBA00023136"/>
    </source>
</evidence>
<dbReference type="GO" id="GO:0061024">
    <property type="term" value="P:membrane organization"/>
    <property type="evidence" value="ECO:0007669"/>
    <property type="project" value="TreeGrafter"/>
</dbReference>
<dbReference type="EMBL" id="CP028775">
    <property type="protein sequence ID" value="AWU76462.1"/>
    <property type="molecule type" value="Genomic_DNA"/>
</dbReference>
<dbReference type="GO" id="GO:0016020">
    <property type="term" value="C:membrane"/>
    <property type="evidence" value="ECO:0007669"/>
    <property type="project" value="UniProtKB-SubCell"/>
</dbReference>